<gene>
    <name evidence="1" type="ORF">JTE90_025563</name>
</gene>
<dbReference type="Proteomes" id="UP000827092">
    <property type="component" value="Unassembled WGS sequence"/>
</dbReference>
<dbReference type="EMBL" id="JAFNEN010000918">
    <property type="protein sequence ID" value="KAG8176105.1"/>
    <property type="molecule type" value="Genomic_DNA"/>
</dbReference>
<dbReference type="SUPFAM" id="SSF161003">
    <property type="entry name" value="flu NP-like"/>
    <property type="match status" value="1"/>
</dbReference>
<reference evidence="1 2" key="1">
    <citation type="journal article" date="2022" name="Nat. Ecol. Evol.">
        <title>A masculinizing supergene underlies an exaggerated male reproductive morph in a spider.</title>
        <authorList>
            <person name="Hendrickx F."/>
            <person name="De Corte Z."/>
            <person name="Sonet G."/>
            <person name="Van Belleghem S.M."/>
            <person name="Kostlbacher S."/>
            <person name="Vangestel C."/>
        </authorList>
    </citation>
    <scope>NUCLEOTIDE SEQUENCE [LARGE SCALE GENOMIC DNA]</scope>
    <source>
        <strain evidence="1">W744_W776</strain>
    </source>
</reference>
<comment type="caution">
    <text evidence="1">The sequence shown here is derived from an EMBL/GenBank/DDBJ whole genome shotgun (WGS) entry which is preliminary data.</text>
</comment>
<sequence>MVLEEYEWTPVKEHLESAKKQLDGTASKGIWHPFFAAMQICVETEDAILYQKNTVSRDLGLPAFCEVFASGKNIRDRYRLKSRPMSIGPLAHLHNLKKLFETGNKAKRKVDGKVMDTHTLNSIWNRYIEWVKAQSVSLVQKRIIDQIAQGDWSMLPTLAISYISIKPHIEHHFVLLPEMVCVLDNFSDE</sequence>
<dbReference type="AlphaFoldDB" id="A0AAV6TXV8"/>
<organism evidence="1 2">
    <name type="scientific">Oedothorax gibbosus</name>
    <dbReference type="NCBI Taxonomy" id="931172"/>
    <lineage>
        <taxon>Eukaryota</taxon>
        <taxon>Metazoa</taxon>
        <taxon>Ecdysozoa</taxon>
        <taxon>Arthropoda</taxon>
        <taxon>Chelicerata</taxon>
        <taxon>Arachnida</taxon>
        <taxon>Araneae</taxon>
        <taxon>Araneomorphae</taxon>
        <taxon>Entelegynae</taxon>
        <taxon>Araneoidea</taxon>
        <taxon>Linyphiidae</taxon>
        <taxon>Erigoninae</taxon>
        <taxon>Oedothorax</taxon>
    </lineage>
</organism>
<proteinExistence type="predicted"/>
<accession>A0AAV6TXV8</accession>
<name>A0AAV6TXV8_9ARAC</name>
<evidence type="ECO:0000313" key="2">
    <source>
        <dbReference type="Proteomes" id="UP000827092"/>
    </source>
</evidence>
<protein>
    <submittedName>
        <fullName evidence="1">Uncharacterized protein</fullName>
    </submittedName>
</protein>
<evidence type="ECO:0000313" key="1">
    <source>
        <dbReference type="EMBL" id="KAG8176105.1"/>
    </source>
</evidence>
<keyword evidence="2" id="KW-1185">Reference proteome</keyword>